<dbReference type="AlphaFoldDB" id="A0AAV7VMD0"/>
<dbReference type="Proteomes" id="UP001066276">
    <property type="component" value="Chromosome 2_1"/>
</dbReference>
<organism evidence="1 2">
    <name type="scientific">Pleurodeles waltl</name>
    <name type="common">Iberian ribbed newt</name>
    <dbReference type="NCBI Taxonomy" id="8319"/>
    <lineage>
        <taxon>Eukaryota</taxon>
        <taxon>Metazoa</taxon>
        <taxon>Chordata</taxon>
        <taxon>Craniata</taxon>
        <taxon>Vertebrata</taxon>
        <taxon>Euteleostomi</taxon>
        <taxon>Amphibia</taxon>
        <taxon>Batrachia</taxon>
        <taxon>Caudata</taxon>
        <taxon>Salamandroidea</taxon>
        <taxon>Salamandridae</taxon>
        <taxon>Pleurodelinae</taxon>
        <taxon>Pleurodeles</taxon>
    </lineage>
</organism>
<evidence type="ECO:0000313" key="2">
    <source>
        <dbReference type="Proteomes" id="UP001066276"/>
    </source>
</evidence>
<name>A0AAV7VMD0_PLEWA</name>
<comment type="caution">
    <text evidence="1">The sequence shown here is derived from an EMBL/GenBank/DDBJ whole genome shotgun (WGS) entry which is preliminary data.</text>
</comment>
<gene>
    <name evidence="1" type="ORF">NDU88_006598</name>
</gene>
<dbReference type="EMBL" id="JANPWB010000003">
    <property type="protein sequence ID" value="KAJ1202803.1"/>
    <property type="molecule type" value="Genomic_DNA"/>
</dbReference>
<protein>
    <submittedName>
        <fullName evidence="1">Uncharacterized protein</fullName>
    </submittedName>
</protein>
<proteinExistence type="predicted"/>
<sequence length="66" mass="6988">MARNECGLTTLPGTVDVPRTGQLLLLGRGPRSASPPCDLVRRCFASGGEPCLESWDEAEGPQHALP</sequence>
<reference evidence="1" key="1">
    <citation type="journal article" date="2022" name="bioRxiv">
        <title>Sequencing and chromosome-scale assembly of the giantPleurodeles waltlgenome.</title>
        <authorList>
            <person name="Brown T."/>
            <person name="Elewa A."/>
            <person name="Iarovenko S."/>
            <person name="Subramanian E."/>
            <person name="Araus A.J."/>
            <person name="Petzold A."/>
            <person name="Susuki M."/>
            <person name="Suzuki K.-i.T."/>
            <person name="Hayashi T."/>
            <person name="Toyoda A."/>
            <person name="Oliveira C."/>
            <person name="Osipova E."/>
            <person name="Leigh N.D."/>
            <person name="Simon A."/>
            <person name="Yun M.H."/>
        </authorList>
    </citation>
    <scope>NUCLEOTIDE SEQUENCE</scope>
    <source>
        <strain evidence="1">20211129_DDA</strain>
        <tissue evidence="1">Liver</tissue>
    </source>
</reference>
<keyword evidence="2" id="KW-1185">Reference proteome</keyword>
<accession>A0AAV7VMD0</accession>
<evidence type="ECO:0000313" key="1">
    <source>
        <dbReference type="EMBL" id="KAJ1202803.1"/>
    </source>
</evidence>